<name>A0A9Q1E721_SYNKA</name>
<reference evidence="4" key="1">
    <citation type="journal article" date="2023" name="Science">
        <title>Genome structures resolve the early diversification of teleost fishes.</title>
        <authorList>
            <person name="Parey E."/>
            <person name="Louis A."/>
            <person name="Montfort J."/>
            <person name="Bouchez O."/>
            <person name="Roques C."/>
            <person name="Iampietro C."/>
            <person name="Lluch J."/>
            <person name="Castinel A."/>
            <person name="Donnadieu C."/>
            <person name="Desvignes T."/>
            <person name="Floi Bucao C."/>
            <person name="Jouanno E."/>
            <person name="Wen M."/>
            <person name="Mejri S."/>
            <person name="Dirks R."/>
            <person name="Jansen H."/>
            <person name="Henkel C."/>
            <person name="Chen W.J."/>
            <person name="Zahm M."/>
            <person name="Cabau C."/>
            <person name="Klopp C."/>
            <person name="Thompson A.W."/>
            <person name="Robinson-Rechavi M."/>
            <person name="Braasch I."/>
            <person name="Lecointre G."/>
            <person name="Bobe J."/>
            <person name="Postlethwait J.H."/>
            <person name="Berthelot C."/>
            <person name="Roest Crollius H."/>
            <person name="Guiguen Y."/>
        </authorList>
    </citation>
    <scope>NUCLEOTIDE SEQUENCE</scope>
    <source>
        <strain evidence="4">WJC10195</strain>
    </source>
</reference>
<accession>A0A9Q1E721</accession>
<dbReference type="SMART" id="SM00355">
    <property type="entry name" value="ZnF_C2H2"/>
    <property type="match status" value="2"/>
</dbReference>
<evidence type="ECO:0000313" key="5">
    <source>
        <dbReference type="Proteomes" id="UP001152622"/>
    </source>
</evidence>
<dbReference type="GO" id="GO:0008270">
    <property type="term" value="F:zinc ion binding"/>
    <property type="evidence" value="ECO:0007669"/>
    <property type="project" value="UniProtKB-KW"/>
</dbReference>
<dbReference type="InterPro" id="IPR013087">
    <property type="entry name" value="Znf_C2H2_type"/>
</dbReference>
<dbReference type="AlphaFoldDB" id="A0A9Q1E721"/>
<keyword evidence="1" id="KW-0862">Zinc</keyword>
<comment type="caution">
    <text evidence="4">The sequence shown here is derived from an EMBL/GenBank/DDBJ whole genome shotgun (WGS) entry which is preliminary data.</text>
</comment>
<protein>
    <recommendedName>
        <fullName evidence="3">C2H2-type domain-containing protein</fullName>
    </recommendedName>
</protein>
<feature type="region of interest" description="Disordered" evidence="2">
    <location>
        <begin position="383"/>
        <end position="422"/>
    </location>
</feature>
<dbReference type="SUPFAM" id="SSF57667">
    <property type="entry name" value="beta-beta-alpha zinc fingers"/>
    <property type="match status" value="1"/>
</dbReference>
<dbReference type="Proteomes" id="UP001152622">
    <property type="component" value="Chromosome 23"/>
</dbReference>
<dbReference type="OrthoDB" id="8944631at2759"/>
<feature type="compositionally biased region" description="Basic and acidic residues" evidence="2">
    <location>
        <begin position="404"/>
        <end position="422"/>
    </location>
</feature>
<evidence type="ECO:0000259" key="3">
    <source>
        <dbReference type="PROSITE" id="PS50157"/>
    </source>
</evidence>
<feature type="domain" description="C2H2-type" evidence="3">
    <location>
        <begin position="120"/>
        <end position="152"/>
    </location>
</feature>
<sequence>MPSFETFSEDDGEDPLSEGESILALEYSIASQQLGSAHMAESSEVTIKLPRSDYSCVMCNERFSSISALERHFCSVHRGVSLLFECATCGKTDPRPQSISTHAPKCRGAIPARVPAGGEWCCEACGHTSETRSGLSQHKRHNHPALHNEERIAERSWAPAQKGRKPSLWSREDEERQAVLEVKYSGQKNMNAFIAKELGNKINIQVGEKRRLPRNRSAASRTTVPSARNVEDNLAFLNDRTCLPAPTSEVGKHLPALVDAYVGTQGHNIARPLLQGLKRSEGSKGADALLVSATVELLKPLLSHYGPGKRKRHFISGQKGQEKVVRQPYRSWMGRRARKRGCYLRYQALFSGKRSRLASLILDGTDKIECQVPLAVVHETYKQGSGKPQHRLRALGSSPPSRKLSRERSLTRSSDVSRGKGFPTHDGEIAALAFADDLVMLSHSWDGMSHNIKILEKFCSLTGLSVQAKKCHGFLLTPTHDSYTVNDCSPWRIGGADLHMISPEESER</sequence>
<dbReference type="EMBL" id="JAINUF010000023">
    <property type="protein sequence ID" value="KAJ8333413.1"/>
    <property type="molecule type" value="Genomic_DNA"/>
</dbReference>
<proteinExistence type="predicted"/>
<evidence type="ECO:0000256" key="1">
    <source>
        <dbReference type="PROSITE-ProRule" id="PRU00042"/>
    </source>
</evidence>
<evidence type="ECO:0000313" key="4">
    <source>
        <dbReference type="EMBL" id="KAJ8333413.1"/>
    </source>
</evidence>
<dbReference type="Gene3D" id="3.30.160.60">
    <property type="entry name" value="Classic Zinc Finger"/>
    <property type="match status" value="1"/>
</dbReference>
<keyword evidence="5" id="KW-1185">Reference proteome</keyword>
<feature type="domain" description="C2H2-type" evidence="3">
    <location>
        <begin position="54"/>
        <end position="79"/>
    </location>
</feature>
<gene>
    <name evidence="4" type="ORF">SKAU_G00414210</name>
</gene>
<dbReference type="InterPro" id="IPR036236">
    <property type="entry name" value="Znf_C2H2_sf"/>
</dbReference>
<dbReference type="PROSITE" id="PS50157">
    <property type="entry name" value="ZINC_FINGER_C2H2_2"/>
    <property type="match status" value="2"/>
</dbReference>
<organism evidence="4 5">
    <name type="scientific">Synaphobranchus kaupii</name>
    <name type="common">Kaup's arrowtooth eel</name>
    <dbReference type="NCBI Taxonomy" id="118154"/>
    <lineage>
        <taxon>Eukaryota</taxon>
        <taxon>Metazoa</taxon>
        <taxon>Chordata</taxon>
        <taxon>Craniata</taxon>
        <taxon>Vertebrata</taxon>
        <taxon>Euteleostomi</taxon>
        <taxon>Actinopterygii</taxon>
        <taxon>Neopterygii</taxon>
        <taxon>Teleostei</taxon>
        <taxon>Anguilliformes</taxon>
        <taxon>Synaphobranchidae</taxon>
        <taxon>Synaphobranchus</taxon>
    </lineage>
</organism>
<feature type="region of interest" description="Disordered" evidence="2">
    <location>
        <begin position="132"/>
        <end position="172"/>
    </location>
</feature>
<evidence type="ECO:0000256" key="2">
    <source>
        <dbReference type="SAM" id="MobiDB-lite"/>
    </source>
</evidence>
<keyword evidence="1" id="KW-0863">Zinc-finger</keyword>
<dbReference type="PROSITE" id="PS00028">
    <property type="entry name" value="ZINC_FINGER_C2H2_1"/>
    <property type="match status" value="1"/>
</dbReference>
<keyword evidence="1" id="KW-0479">Metal-binding</keyword>